<evidence type="ECO:0000256" key="1">
    <source>
        <dbReference type="SAM" id="MobiDB-lite"/>
    </source>
</evidence>
<name>A0AAE6FYD3_MYXXA</name>
<proteinExistence type="predicted"/>
<dbReference type="PROSITE" id="PS51257">
    <property type="entry name" value="PROKAR_LIPOPROTEIN"/>
    <property type="match status" value="1"/>
</dbReference>
<feature type="chain" id="PRO_5041937845" description="Lipoprotein" evidence="2">
    <location>
        <begin position="29"/>
        <end position="214"/>
    </location>
</feature>
<dbReference type="EMBL" id="CP017174">
    <property type="protein sequence ID" value="QDE67459.1"/>
    <property type="molecule type" value="Genomic_DNA"/>
</dbReference>
<gene>
    <name evidence="3" type="ORF">BHS09_10940</name>
</gene>
<dbReference type="AlphaFoldDB" id="A0AAE6FYD3"/>
<evidence type="ECO:0000256" key="2">
    <source>
        <dbReference type="SAM" id="SignalP"/>
    </source>
</evidence>
<reference evidence="3 4" key="1">
    <citation type="journal article" date="2019" name="Science">
        <title>Social genes are selection hotspots in kin groups of a soil microbe.</title>
        <authorList>
            <person name="Wielgoss S."/>
            <person name="Wolfensberger R."/>
            <person name="Sun L."/>
            <person name="Fiegna F."/>
            <person name="Velicer G.J."/>
        </authorList>
    </citation>
    <scope>NUCLEOTIDE SEQUENCE [LARGE SCALE GENOMIC DNA]</scope>
    <source>
        <strain evidence="3 4">MC3.5.9c15</strain>
    </source>
</reference>
<accession>A0AAE6FYD3</accession>
<feature type="region of interest" description="Disordered" evidence="1">
    <location>
        <begin position="27"/>
        <end position="91"/>
    </location>
</feature>
<keyword evidence="2" id="KW-0732">Signal</keyword>
<evidence type="ECO:0000313" key="3">
    <source>
        <dbReference type="EMBL" id="QDE67459.1"/>
    </source>
</evidence>
<evidence type="ECO:0008006" key="5">
    <source>
        <dbReference type="Google" id="ProtNLM"/>
    </source>
</evidence>
<feature type="compositionally biased region" description="Low complexity" evidence="1">
    <location>
        <begin position="43"/>
        <end position="61"/>
    </location>
</feature>
<organism evidence="3 4">
    <name type="scientific">Myxococcus xanthus</name>
    <dbReference type="NCBI Taxonomy" id="34"/>
    <lineage>
        <taxon>Bacteria</taxon>
        <taxon>Pseudomonadati</taxon>
        <taxon>Myxococcota</taxon>
        <taxon>Myxococcia</taxon>
        <taxon>Myxococcales</taxon>
        <taxon>Cystobacterineae</taxon>
        <taxon>Myxococcaceae</taxon>
        <taxon>Myxococcus</taxon>
    </lineage>
</organism>
<feature type="compositionally biased region" description="Polar residues" evidence="1">
    <location>
        <begin position="80"/>
        <end position="90"/>
    </location>
</feature>
<sequence length="214" mass="23083">MEWMRSNMSGKSVLAASLVALACAPATAQTGQWSQPTKTEQWSQPPQQQPQAQQRPQAQSPAPAPSAPGEGGPGQSQPGLWSSPTTTQQVDPRAMDNPEVVQSQGKVPAGMVGRWNLWVPGGIWYSADGSRIYRNYTQGAAMNSLTIRANGTYSWGGTTGRLTEIRPWFAQPGERYFAVQLDANLKYMARHDAGKGKIDLLFWGVGGHAATGTR</sequence>
<feature type="compositionally biased region" description="Polar residues" evidence="1">
    <location>
        <begin position="29"/>
        <end position="42"/>
    </location>
</feature>
<evidence type="ECO:0000313" key="4">
    <source>
        <dbReference type="Proteomes" id="UP000320179"/>
    </source>
</evidence>
<feature type="signal peptide" evidence="2">
    <location>
        <begin position="1"/>
        <end position="28"/>
    </location>
</feature>
<dbReference type="Proteomes" id="UP000320179">
    <property type="component" value="Chromosome"/>
</dbReference>
<protein>
    <recommendedName>
        <fullName evidence="5">Lipoprotein</fullName>
    </recommendedName>
</protein>